<dbReference type="RefSeq" id="WP_120783162.1">
    <property type="nucleotide sequence ID" value="NZ_JBHLUP010000005.1"/>
</dbReference>
<dbReference type="AlphaFoldDB" id="A0A3A9ZPW7"/>
<organism evidence="1 2">
    <name type="scientific">Micromonospora costi</name>
    <dbReference type="NCBI Taxonomy" id="1530042"/>
    <lineage>
        <taxon>Bacteria</taxon>
        <taxon>Bacillati</taxon>
        <taxon>Actinomycetota</taxon>
        <taxon>Actinomycetes</taxon>
        <taxon>Micromonosporales</taxon>
        <taxon>Micromonosporaceae</taxon>
        <taxon>Micromonospora</taxon>
    </lineage>
</organism>
<dbReference type="EMBL" id="RBAN01000008">
    <property type="protein sequence ID" value="RKN50225.1"/>
    <property type="molecule type" value="Genomic_DNA"/>
</dbReference>
<dbReference type="Proteomes" id="UP000279968">
    <property type="component" value="Unassembled WGS sequence"/>
</dbReference>
<evidence type="ECO:0000313" key="1">
    <source>
        <dbReference type="EMBL" id="RKN50225.1"/>
    </source>
</evidence>
<reference evidence="1 2" key="1">
    <citation type="journal article" date="2015" name="Int. J. Syst. Evol. Microbiol.">
        <title>Micromonospora costi sp. nov., isolated from a leaf of Costus speciosus.</title>
        <authorList>
            <person name="Thawai C."/>
        </authorList>
    </citation>
    <scope>NUCLEOTIDE SEQUENCE [LARGE SCALE GENOMIC DNA]</scope>
    <source>
        <strain evidence="1 2">CS1-12</strain>
    </source>
</reference>
<evidence type="ECO:0008006" key="3">
    <source>
        <dbReference type="Google" id="ProtNLM"/>
    </source>
</evidence>
<name>A0A3A9ZPW7_9ACTN</name>
<dbReference type="OrthoDB" id="8990234at2"/>
<keyword evidence="2" id="KW-1185">Reference proteome</keyword>
<protein>
    <recommendedName>
        <fullName evidence="3">Shikimate dehydrogenase</fullName>
    </recommendedName>
</protein>
<dbReference type="InterPro" id="IPR036291">
    <property type="entry name" value="NAD(P)-bd_dom_sf"/>
</dbReference>
<comment type="caution">
    <text evidence="1">The sequence shown here is derived from an EMBL/GenBank/DDBJ whole genome shotgun (WGS) entry which is preliminary data.</text>
</comment>
<sequence length="200" mass="20152">MALSHVLPALLPRRPAGDPTGPSVLCLGAGGAATALLLTLHLDVTGDGAARPEPPARVTFTDTRPEALAELREVAGRAGIDASRLSYVTVGSPSDSDALLADLPAPELVVNATGLGKDAPGSPLTDTAPLGAGTVAWDLNYRGDLTFLRQAAHAGAHAVDGWDYFVAGWAAALTAVAGVPLTGDLLSRLAGAAAARRPGR</sequence>
<accession>A0A3A9ZPW7</accession>
<evidence type="ECO:0000313" key="2">
    <source>
        <dbReference type="Proteomes" id="UP000279968"/>
    </source>
</evidence>
<dbReference type="Gene3D" id="3.40.50.720">
    <property type="entry name" value="NAD(P)-binding Rossmann-like Domain"/>
    <property type="match status" value="1"/>
</dbReference>
<gene>
    <name evidence="1" type="ORF">D7193_30755</name>
</gene>
<proteinExistence type="predicted"/>
<dbReference type="SUPFAM" id="SSF51735">
    <property type="entry name" value="NAD(P)-binding Rossmann-fold domains"/>
    <property type="match status" value="1"/>
</dbReference>